<dbReference type="EMBL" id="ML995859">
    <property type="protein sequence ID" value="KAF2767223.1"/>
    <property type="molecule type" value="Genomic_DNA"/>
</dbReference>
<dbReference type="GO" id="GO:0005634">
    <property type="term" value="C:nucleus"/>
    <property type="evidence" value="ECO:0007669"/>
    <property type="project" value="UniProtKB-SubCell"/>
</dbReference>
<gene>
    <name evidence="9" type="ORF">EJ03DRAFT_159621</name>
</gene>
<evidence type="ECO:0000256" key="5">
    <source>
        <dbReference type="PROSITE-ProRule" id="PRU00175"/>
    </source>
</evidence>
<feature type="region of interest" description="Disordered" evidence="7">
    <location>
        <begin position="141"/>
        <end position="160"/>
    </location>
</feature>
<dbReference type="OrthoDB" id="116827at2759"/>
<dbReference type="GO" id="GO:0008270">
    <property type="term" value="F:zinc ion binding"/>
    <property type="evidence" value="ECO:0007669"/>
    <property type="project" value="UniProtKB-KW"/>
</dbReference>
<keyword evidence="3" id="KW-0862">Zinc</keyword>
<dbReference type="InterPro" id="IPR027370">
    <property type="entry name" value="Znf-RING_euk"/>
</dbReference>
<evidence type="ECO:0000256" key="1">
    <source>
        <dbReference type="ARBA" id="ARBA00022723"/>
    </source>
</evidence>
<keyword evidence="6" id="KW-0175">Coiled coil</keyword>
<keyword evidence="1" id="KW-0479">Metal-binding</keyword>
<feature type="coiled-coil region" evidence="6">
    <location>
        <begin position="71"/>
        <end position="103"/>
    </location>
</feature>
<keyword evidence="10" id="KW-1185">Reference proteome</keyword>
<dbReference type="PIRSF" id="PIRSF023577">
    <property type="entry name" value="ENOS_interacting"/>
    <property type="match status" value="1"/>
</dbReference>
<proteinExistence type="inferred from homology"/>
<dbReference type="InterPro" id="IPR013083">
    <property type="entry name" value="Znf_RING/FYVE/PHD"/>
</dbReference>
<reference evidence="9" key="1">
    <citation type="journal article" date="2020" name="Stud. Mycol.">
        <title>101 Dothideomycetes genomes: a test case for predicting lifestyles and emergence of pathogens.</title>
        <authorList>
            <person name="Haridas S."/>
            <person name="Albert R."/>
            <person name="Binder M."/>
            <person name="Bloem J."/>
            <person name="Labutti K."/>
            <person name="Salamov A."/>
            <person name="Andreopoulos B."/>
            <person name="Baker S."/>
            <person name="Barry K."/>
            <person name="Bills G."/>
            <person name="Bluhm B."/>
            <person name="Cannon C."/>
            <person name="Castanera R."/>
            <person name="Culley D."/>
            <person name="Daum C."/>
            <person name="Ezra D."/>
            <person name="Gonzalez J."/>
            <person name="Henrissat B."/>
            <person name="Kuo A."/>
            <person name="Liang C."/>
            <person name="Lipzen A."/>
            <person name="Lutzoni F."/>
            <person name="Magnuson J."/>
            <person name="Mondo S."/>
            <person name="Nolan M."/>
            <person name="Ohm R."/>
            <person name="Pangilinan J."/>
            <person name="Park H.-J."/>
            <person name="Ramirez L."/>
            <person name="Alfaro M."/>
            <person name="Sun H."/>
            <person name="Tritt A."/>
            <person name="Yoshinaga Y."/>
            <person name="Zwiers L.-H."/>
            <person name="Turgeon B."/>
            <person name="Goodwin S."/>
            <person name="Spatafora J."/>
            <person name="Crous P."/>
            <person name="Grigoriev I."/>
        </authorList>
    </citation>
    <scope>NUCLEOTIDE SEQUENCE</scope>
    <source>
        <strain evidence="9">CBS 116005</strain>
    </source>
</reference>
<keyword evidence="2 5" id="KW-0863">Zinc-finger</keyword>
<dbReference type="GO" id="GO:0061630">
    <property type="term" value="F:ubiquitin protein ligase activity"/>
    <property type="evidence" value="ECO:0007669"/>
    <property type="project" value="InterPro"/>
</dbReference>
<dbReference type="PROSITE" id="PS50089">
    <property type="entry name" value="ZF_RING_2"/>
    <property type="match status" value="1"/>
</dbReference>
<protein>
    <recommendedName>
        <fullName evidence="8">RING-type domain-containing protein</fullName>
    </recommendedName>
</protein>
<dbReference type="InterPro" id="IPR016818">
    <property type="entry name" value="NOSIP"/>
</dbReference>
<dbReference type="PANTHER" id="PTHR13063">
    <property type="entry name" value="ENOS INTERACTING PROTEIN"/>
    <property type="match status" value="1"/>
</dbReference>
<dbReference type="PANTHER" id="PTHR13063:SF10">
    <property type="entry name" value="NITRIC OXIDE SYNTHASE-INTERACTING PROTEIN"/>
    <property type="match status" value="1"/>
</dbReference>
<dbReference type="Gene3D" id="3.30.40.10">
    <property type="entry name" value="Zinc/RING finger domain, C3HC4 (zinc finger)"/>
    <property type="match status" value="1"/>
</dbReference>
<evidence type="ECO:0000256" key="6">
    <source>
        <dbReference type="SAM" id="Coils"/>
    </source>
</evidence>
<dbReference type="InterPro" id="IPR001841">
    <property type="entry name" value="Znf_RING"/>
</dbReference>
<evidence type="ECO:0000313" key="10">
    <source>
        <dbReference type="Proteomes" id="UP000799436"/>
    </source>
</evidence>
<evidence type="ECO:0000256" key="3">
    <source>
        <dbReference type="ARBA" id="ARBA00022833"/>
    </source>
</evidence>
<accession>A0A6G1L2R7</accession>
<keyword evidence="4" id="KW-0539">Nucleus</keyword>
<comment type="subcellular location">
    <subcellularLocation>
        <location evidence="4">Nucleus</location>
    </subcellularLocation>
</comment>
<dbReference type="Proteomes" id="UP000799436">
    <property type="component" value="Unassembled WGS sequence"/>
</dbReference>
<comment type="similarity">
    <text evidence="4">Belongs to the NOSIP family.</text>
</comment>
<evidence type="ECO:0000256" key="7">
    <source>
        <dbReference type="SAM" id="MobiDB-lite"/>
    </source>
</evidence>
<feature type="domain" description="RING-type" evidence="8">
    <location>
        <begin position="229"/>
        <end position="283"/>
    </location>
</feature>
<evidence type="ECO:0000259" key="8">
    <source>
        <dbReference type="PROSITE" id="PS50089"/>
    </source>
</evidence>
<dbReference type="Pfam" id="PF13445">
    <property type="entry name" value="zf-RING_UBOX"/>
    <property type="match status" value="1"/>
</dbReference>
<evidence type="ECO:0000256" key="2">
    <source>
        <dbReference type="ARBA" id="ARBA00022771"/>
    </source>
</evidence>
<evidence type="ECO:0000256" key="4">
    <source>
        <dbReference type="PIRNR" id="PIRNR023577"/>
    </source>
</evidence>
<name>A0A6G1L2R7_9PEZI</name>
<evidence type="ECO:0000313" key="9">
    <source>
        <dbReference type="EMBL" id="KAF2767223.1"/>
    </source>
</evidence>
<dbReference type="AlphaFoldDB" id="A0A6G1L2R7"/>
<sequence length="337" mass="36287">MSHSKRNTSLAFFTAHERAEAATQWGSKSTRLTRDSFLPFGSCQLCLRPAREPVACPGHGHGHGHGHLFCRECAVANLLAQTAELKRLRKEAERRQADDAEEQELADAEANAKAVQDFETLQAGLAAKGVKRKFDGVEDEVGRGMMGGKSKKVGPRGGPGGKSELAAFWVPSELPQHNEPELKAIRPQPVCPAAAADSPHEFSLKTLVTVHFVEDKTTKDNPDTLVRSCPSCTKALSNSTKAVLAKPCGHVLCKPCSDKFQKAPAKSAHVAEYDETVRCYVCQEDVTAGRKVKRAKEGGKEKEGKGMRGLVELTSDGTGFAGGGKNMVKKHGVAFQC</sequence>
<dbReference type="FunFam" id="3.30.40.10:FF:000673">
    <property type="entry name" value="RING finger domain protein, putative"/>
    <property type="match status" value="1"/>
</dbReference>
<organism evidence="9 10">
    <name type="scientific">Teratosphaeria nubilosa</name>
    <dbReference type="NCBI Taxonomy" id="161662"/>
    <lineage>
        <taxon>Eukaryota</taxon>
        <taxon>Fungi</taxon>
        <taxon>Dikarya</taxon>
        <taxon>Ascomycota</taxon>
        <taxon>Pezizomycotina</taxon>
        <taxon>Dothideomycetes</taxon>
        <taxon>Dothideomycetidae</taxon>
        <taxon>Mycosphaerellales</taxon>
        <taxon>Teratosphaeriaceae</taxon>
        <taxon>Teratosphaeria</taxon>
    </lineage>
</organism>